<proteinExistence type="predicted"/>
<protein>
    <submittedName>
        <fullName evidence="1">Uncharacterized protein</fullName>
    </submittedName>
</protein>
<evidence type="ECO:0000313" key="2">
    <source>
        <dbReference type="Proteomes" id="UP000177649"/>
    </source>
</evidence>
<name>A0A1G2Q110_9BACT</name>
<accession>A0A1G2Q110</accession>
<dbReference type="AlphaFoldDB" id="A0A1G2Q110"/>
<dbReference type="Proteomes" id="UP000177649">
    <property type="component" value="Unassembled WGS sequence"/>
</dbReference>
<reference evidence="1 2" key="1">
    <citation type="journal article" date="2016" name="Nat. Commun.">
        <title>Thousands of microbial genomes shed light on interconnected biogeochemical processes in an aquifer system.</title>
        <authorList>
            <person name="Anantharaman K."/>
            <person name="Brown C.T."/>
            <person name="Hug L.A."/>
            <person name="Sharon I."/>
            <person name="Castelle C.J."/>
            <person name="Probst A.J."/>
            <person name="Thomas B.C."/>
            <person name="Singh A."/>
            <person name="Wilkins M.J."/>
            <person name="Karaoz U."/>
            <person name="Brodie E.L."/>
            <person name="Williams K.H."/>
            <person name="Hubbard S.S."/>
            <person name="Banfield J.F."/>
        </authorList>
    </citation>
    <scope>NUCLEOTIDE SEQUENCE [LARGE SCALE GENOMIC DNA]</scope>
</reference>
<dbReference type="EMBL" id="MHTA01000017">
    <property type="protein sequence ID" value="OHA54257.1"/>
    <property type="molecule type" value="Genomic_DNA"/>
</dbReference>
<organism evidence="1 2">
    <name type="scientific">Candidatus Terrybacteria bacterium RIFCSPLOWO2_02_42_20</name>
    <dbReference type="NCBI Taxonomy" id="1802370"/>
    <lineage>
        <taxon>Bacteria</taxon>
        <taxon>Candidatus Terryibacteriota</taxon>
    </lineage>
</organism>
<evidence type="ECO:0000313" key="1">
    <source>
        <dbReference type="EMBL" id="OHA54257.1"/>
    </source>
</evidence>
<gene>
    <name evidence="1" type="ORF">A2Z62_02455</name>
</gene>
<comment type="caution">
    <text evidence="1">The sequence shown here is derived from an EMBL/GenBank/DDBJ whole genome shotgun (WGS) entry which is preliminary data.</text>
</comment>
<sequence>MLIIQGLVGPKPMAKAAGDGQTVNIPLPSYFFDGATEVSMLSALLDLRYWREEYRQANPPVSLNRDSKR</sequence>